<evidence type="ECO:0000313" key="2">
    <source>
        <dbReference type="Proteomes" id="UP000183077"/>
    </source>
</evidence>
<accession>A0A1H6SV34</accession>
<name>A0A1H6SV34_9FLAO</name>
<dbReference type="EMBL" id="FNYS01000003">
    <property type="protein sequence ID" value="SEI68647.1"/>
    <property type="molecule type" value="Genomic_DNA"/>
</dbReference>
<gene>
    <name evidence="1" type="ORF">SAMN04488018_10356</name>
</gene>
<sequence>MVKEYELNNGKVVSGEIVYYNREKNIGMGIVFNSCDYLLFKDSKYFTINKNEDLMIGLLAFLEISIRDIEKKLEKKNLDLFKVFPIEKIVLTAFYRDNNDFSCLFSLYWRELALNWIEELNLNSSGVLTMLEIEYNNVPKGGIKGWKKRIKHVKELITRER</sequence>
<dbReference type="Proteomes" id="UP000183077">
    <property type="component" value="Unassembled WGS sequence"/>
</dbReference>
<proteinExistence type="predicted"/>
<protein>
    <submittedName>
        <fullName evidence="1">Uncharacterized protein</fullName>
    </submittedName>
</protein>
<organism evidence="1 2">
    <name type="scientific">Myroides marinus</name>
    <dbReference type="NCBI Taxonomy" id="703342"/>
    <lineage>
        <taxon>Bacteria</taxon>
        <taxon>Pseudomonadati</taxon>
        <taxon>Bacteroidota</taxon>
        <taxon>Flavobacteriia</taxon>
        <taxon>Flavobacteriales</taxon>
        <taxon>Flavobacteriaceae</taxon>
        <taxon>Myroides</taxon>
    </lineage>
</organism>
<dbReference type="GeneID" id="82256184"/>
<dbReference type="RefSeq" id="WP_074744874.1">
    <property type="nucleotide sequence ID" value="NZ_FNYS01000003.1"/>
</dbReference>
<reference evidence="1 2" key="1">
    <citation type="submission" date="2016-10" db="EMBL/GenBank/DDBJ databases">
        <authorList>
            <person name="de Groot N.N."/>
        </authorList>
    </citation>
    <scope>NUCLEOTIDE SEQUENCE [LARGE SCALE GENOMIC DNA]</scope>
    <source>
        <strain evidence="1 2">DSM 23048</strain>
    </source>
</reference>
<evidence type="ECO:0000313" key="1">
    <source>
        <dbReference type="EMBL" id="SEI68647.1"/>
    </source>
</evidence>
<dbReference type="AlphaFoldDB" id="A0A1H6SV34"/>